<reference evidence="3" key="2">
    <citation type="journal article" date="2008" name="Nucleic Acids Res.">
        <title>The rice annotation project database (RAP-DB): 2008 update.</title>
        <authorList>
            <consortium name="The rice annotation project (RAP)"/>
        </authorList>
    </citation>
    <scope>GENOME REANNOTATION</scope>
    <source>
        <strain evidence="3">cv. Nipponbare</strain>
    </source>
</reference>
<feature type="region of interest" description="Disordered" evidence="1">
    <location>
        <begin position="116"/>
        <end position="149"/>
    </location>
</feature>
<feature type="compositionally biased region" description="Basic and acidic residues" evidence="1">
    <location>
        <begin position="27"/>
        <end position="45"/>
    </location>
</feature>
<dbReference type="Proteomes" id="UP000000763">
    <property type="component" value="Chromosome 2"/>
</dbReference>
<dbReference type="AlphaFoldDB" id="Q6YVH8"/>
<gene>
    <name evidence="2" type="primary">P0724B10.40</name>
</gene>
<evidence type="ECO:0000313" key="2">
    <source>
        <dbReference type="EMBL" id="BAD08087.1"/>
    </source>
</evidence>
<proteinExistence type="predicted"/>
<accession>Q6YVH8</accession>
<dbReference type="EMBL" id="AP005825">
    <property type="protein sequence ID" value="BAD08087.1"/>
    <property type="molecule type" value="Genomic_DNA"/>
</dbReference>
<evidence type="ECO:0000256" key="1">
    <source>
        <dbReference type="SAM" id="MobiDB-lite"/>
    </source>
</evidence>
<organism evidence="2 3">
    <name type="scientific">Oryza sativa subsp. japonica</name>
    <name type="common">Rice</name>
    <dbReference type="NCBI Taxonomy" id="39947"/>
    <lineage>
        <taxon>Eukaryota</taxon>
        <taxon>Viridiplantae</taxon>
        <taxon>Streptophyta</taxon>
        <taxon>Embryophyta</taxon>
        <taxon>Tracheophyta</taxon>
        <taxon>Spermatophyta</taxon>
        <taxon>Magnoliopsida</taxon>
        <taxon>Liliopsida</taxon>
        <taxon>Poales</taxon>
        <taxon>Poaceae</taxon>
        <taxon>BOP clade</taxon>
        <taxon>Oryzoideae</taxon>
        <taxon>Oryzeae</taxon>
        <taxon>Oryzinae</taxon>
        <taxon>Oryza</taxon>
        <taxon>Oryza sativa</taxon>
    </lineage>
</organism>
<feature type="compositionally biased region" description="Polar residues" evidence="1">
    <location>
        <begin position="1"/>
        <end position="10"/>
    </location>
</feature>
<name>Q6YVH8_ORYSJ</name>
<sequence length="149" mass="16148">METSNRSYSTGGEARERTLTGASRSGDLARAEAEEEEEKRNEEDDARVRLSCLVSIGISARAFLAMRGGEMGKARVGVLGPGAAASGAVGSGIGRWGWIHVWDNALVEAERDGWGWGQARRGEPDSFPRPREEEKGIYWESGSRVHDVG</sequence>
<protein>
    <submittedName>
        <fullName evidence="2">Uncharacterized protein</fullName>
    </submittedName>
</protein>
<feature type="region of interest" description="Disordered" evidence="1">
    <location>
        <begin position="1"/>
        <end position="45"/>
    </location>
</feature>
<evidence type="ECO:0000313" key="3">
    <source>
        <dbReference type="Proteomes" id="UP000000763"/>
    </source>
</evidence>
<reference evidence="3" key="1">
    <citation type="journal article" date="2005" name="Nature">
        <title>The map-based sequence of the rice genome.</title>
        <authorList>
            <consortium name="International rice genome sequencing project (IRGSP)"/>
            <person name="Matsumoto T."/>
            <person name="Wu J."/>
            <person name="Kanamori H."/>
            <person name="Katayose Y."/>
            <person name="Fujisawa M."/>
            <person name="Namiki N."/>
            <person name="Mizuno H."/>
            <person name="Yamamoto K."/>
            <person name="Antonio B.A."/>
            <person name="Baba T."/>
            <person name="Sakata K."/>
            <person name="Nagamura Y."/>
            <person name="Aoki H."/>
            <person name="Arikawa K."/>
            <person name="Arita K."/>
            <person name="Bito T."/>
            <person name="Chiden Y."/>
            <person name="Fujitsuka N."/>
            <person name="Fukunaka R."/>
            <person name="Hamada M."/>
            <person name="Harada C."/>
            <person name="Hayashi A."/>
            <person name="Hijishita S."/>
            <person name="Honda M."/>
            <person name="Hosokawa S."/>
            <person name="Ichikawa Y."/>
            <person name="Idonuma A."/>
            <person name="Iijima M."/>
            <person name="Ikeda M."/>
            <person name="Ikeno M."/>
            <person name="Ito K."/>
            <person name="Ito S."/>
            <person name="Ito T."/>
            <person name="Ito Y."/>
            <person name="Ito Y."/>
            <person name="Iwabuchi A."/>
            <person name="Kamiya K."/>
            <person name="Karasawa W."/>
            <person name="Kurita K."/>
            <person name="Katagiri S."/>
            <person name="Kikuta A."/>
            <person name="Kobayashi H."/>
            <person name="Kobayashi N."/>
            <person name="Machita K."/>
            <person name="Maehara T."/>
            <person name="Masukawa M."/>
            <person name="Mizubayashi T."/>
            <person name="Mukai Y."/>
            <person name="Nagasaki H."/>
            <person name="Nagata Y."/>
            <person name="Naito S."/>
            <person name="Nakashima M."/>
            <person name="Nakama Y."/>
            <person name="Nakamichi Y."/>
            <person name="Nakamura M."/>
            <person name="Meguro A."/>
            <person name="Negishi M."/>
            <person name="Ohta I."/>
            <person name="Ohta T."/>
            <person name="Okamoto M."/>
            <person name="Ono N."/>
            <person name="Saji S."/>
            <person name="Sakaguchi M."/>
            <person name="Sakai K."/>
            <person name="Shibata M."/>
            <person name="Shimokawa T."/>
            <person name="Song J."/>
            <person name="Takazaki Y."/>
            <person name="Terasawa K."/>
            <person name="Tsugane M."/>
            <person name="Tsuji K."/>
            <person name="Ueda S."/>
            <person name="Waki K."/>
            <person name="Yamagata H."/>
            <person name="Yamamoto M."/>
            <person name="Yamamoto S."/>
            <person name="Yamane H."/>
            <person name="Yoshiki S."/>
            <person name="Yoshihara R."/>
            <person name="Yukawa K."/>
            <person name="Zhong H."/>
            <person name="Yano M."/>
            <person name="Yuan Q."/>
            <person name="Ouyang S."/>
            <person name="Liu J."/>
            <person name="Jones K.M."/>
            <person name="Gansberger K."/>
            <person name="Moffat K."/>
            <person name="Hill J."/>
            <person name="Bera J."/>
            <person name="Fadrosh D."/>
            <person name="Jin S."/>
            <person name="Johri S."/>
            <person name="Kim M."/>
            <person name="Overton L."/>
            <person name="Reardon M."/>
            <person name="Tsitrin T."/>
            <person name="Vuong H."/>
            <person name="Weaver B."/>
            <person name="Ciecko A."/>
            <person name="Tallon L."/>
            <person name="Jackson J."/>
            <person name="Pai G."/>
            <person name="Aken S.V."/>
            <person name="Utterback T."/>
            <person name="Reidmuller S."/>
            <person name="Feldblyum T."/>
            <person name="Hsiao J."/>
            <person name="Zismann V."/>
            <person name="Iobst S."/>
            <person name="de Vazeille A.R."/>
            <person name="Buell C.R."/>
            <person name="Ying K."/>
            <person name="Li Y."/>
            <person name="Lu T."/>
            <person name="Huang Y."/>
            <person name="Zhao Q."/>
            <person name="Feng Q."/>
            <person name="Zhang L."/>
            <person name="Zhu J."/>
            <person name="Weng Q."/>
            <person name="Mu J."/>
            <person name="Lu Y."/>
            <person name="Fan D."/>
            <person name="Liu Y."/>
            <person name="Guan J."/>
            <person name="Zhang Y."/>
            <person name="Yu S."/>
            <person name="Liu X."/>
            <person name="Zhang Y."/>
            <person name="Hong G."/>
            <person name="Han B."/>
            <person name="Choisne N."/>
            <person name="Demange N."/>
            <person name="Orjeda G."/>
            <person name="Samain S."/>
            <person name="Cattolico L."/>
            <person name="Pelletier E."/>
            <person name="Couloux A."/>
            <person name="Segurens B."/>
            <person name="Wincker P."/>
            <person name="D'Hont A."/>
            <person name="Scarpelli C."/>
            <person name="Weissenbach J."/>
            <person name="Salanoubat M."/>
            <person name="Quetier F."/>
            <person name="Yu Y."/>
            <person name="Kim H.R."/>
            <person name="Rambo T."/>
            <person name="Currie J."/>
            <person name="Collura K."/>
            <person name="Luo M."/>
            <person name="Yang T."/>
            <person name="Ammiraju J.S.S."/>
            <person name="Engler F."/>
            <person name="Soderlund C."/>
            <person name="Wing R.A."/>
            <person name="Palmer L.E."/>
            <person name="de la Bastide M."/>
            <person name="Spiegel L."/>
            <person name="Nascimento L."/>
            <person name="Zutavern T."/>
            <person name="O'Shaughnessy A."/>
            <person name="Dike S."/>
            <person name="Dedhia N."/>
            <person name="Preston R."/>
            <person name="Balija V."/>
            <person name="McCombie W.R."/>
            <person name="Chow T."/>
            <person name="Chen H."/>
            <person name="Chung M."/>
            <person name="Chen C."/>
            <person name="Shaw J."/>
            <person name="Wu H."/>
            <person name="Hsiao K."/>
            <person name="Chao Y."/>
            <person name="Chu M."/>
            <person name="Cheng C."/>
            <person name="Hour A."/>
            <person name="Lee P."/>
            <person name="Lin S."/>
            <person name="Lin Y."/>
            <person name="Liou J."/>
            <person name="Liu S."/>
            <person name="Hsing Y."/>
            <person name="Raghuvanshi S."/>
            <person name="Mohanty A."/>
            <person name="Bharti A.K."/>
            <person name="Gaur A."/>
            <person name="Gupta V."/>
            <person name="Kumar D."/>
            <person name="Ravi V."/>
            <person name="Vij S."/>
            <person name="Kapur A."/>
            <person name="Khurana P."/>
            <person name="Khurana P."/>
            <person name="Khurana J.P."/>
            <person name="Tyagi A.K."/>
            <person name="Gaikwad K."/>
            <person name="Singh A."/>
            <person name="Dalal V."/>
            <person name="Srivastava S."/>
            <person name="Dixit A."/>
            <person name="Pal A.K."/>
            <person name="Ghazi I.A."/>
            <person name="Yadav M."/>
            <person name="Pandit A."/>
            <person name="Bhargava A."/>
            <person name="Sureshbabu K."/>
            <person name="Batra K."/>
            <person name="Sharma T.R."/>
            <person name="Mohapatra T."/>
            <person name="Singh N.K."/>
            <person name="Messing J."/>
            <person name="Nelson A.B."/>
            <person name="Fuks G."/>
            <person name="Kavchok S."/>
            <person name="Keizer G."/>
            <person name="Linton E."/>
            <person name="Llaca V."/>
            <person name="Song R."/>
            <person name="Tanyolac B."/>
            <person name="Young S."/>
            <person name="Ho-Il K."/>
            <person name="Hahn J.H."/>
            <person name="Sangsakoo G."/>
            <person name="Vanavichit A."/>
            <person name="de Mattos Luiz.A.T."/>
            <person name="Zimmer P.D."/>
            <person name="Malone G."/>
            <person name="Dellagostin O."/>
            <person name="de Oliveira A.C."/>
            <person name="Bevan M."/>
            <person name="Bancroft I."/>
            <person name="Minx P."/>
            <person name="Cordum H."/>
            <person name="Wilson R."/>
            <person name="Cheng Z."/>
            <person name="Jin W."/>
            <person name="Jiang J."/>
            <person name="Leong S.A."/>
            <person name="Iwama H."/>
            <person name="Gojobori T."/>
            <person name="Itoh T."/>
            <person name="Niimura Y."/>
            <person name="Fujii Y."/>
            <person name="Habara T."/>
            <person name="Sakai H."/>
            <person name="Sato Y."/>
            <person name="Wilson G."/>
            <person name="Kumar K."/>
            <person name="McCouch S."/>
            <person name="Juretic N."/>
            <person name="Hoen D."/>
            <person name="Wright S."/>
            <person name="Bruskiewich R."/>
            <person name="Bureau T."/>
            <person name="Miyao A."/>
            <person name="Hirochika H."/>
            <person name="Nishikawa T."/>
            <person name="Kadowaki K."/>
            <person name="Sugiura M."/>
            <person name="Burr B."/>
            <person name="Sasaki T."/>
        </authorList>
    </citation>
    <scope>NUCLEOTIDE SEQUENCE [LARGE SCALE GENOMIC DNA]</scope>
    <source>
        <strain evidence="3">cv. Nipponbare</strain>
    </source>
</reference>
<feature type="compositionally biased region" description="Basic and acidic residues" evidence="1">
    <location>
        <begin position="120"/>
        <end position="149"/>
    </location>
</feature>